<gene>
    <name evidence="8" type="ORF">B5G02_05690</name>
</gene>
<evidence type="ECO:0000256" key="6">
    <source>
        <dbReference type="ARBA" id="ARBA00022777"/>
    </source>
</evidence>
<evidence type="ECO:0000313" key="8">
    <source>
        <dbReference type="EMBL" id="OUN88548.1"/>
    </source>
</evidence>
<dbReference type="CDD" id="cd00211">
    <property type="entry name" value="PTS_IIA_fru"/>
    <property type="match status" value="1"/>
</dbReference>
<dbReference type="GO" id="GO:0005737">
    <property type="term" value="C:cytoplasm"/>
    <property type="evidence" value="ECO:0007669"/>
    <property type="project" value="UniProtKB-SubCell"/>
</dbReference>
<evidence type="ECO:0000256" key="3">
    <source>
        <dbReference type="ARBA" id="ARBA00022490"/>
    </source>
</evidence>
<dbReference type="InterPro" id="IPR016152">
    <property type="entry name" value="PTrfase/Anion_transptr"/>
</dbReference>
<evidence type="ECO:0000256" key="2">
    <source>
        <dbReference type="ARBA" id="ARBA00022448"/>
    </source>
</evidence>
<evidence type="ECO:0000256" key="5">
    <source>
        <dbReference type="ARBA" id="ARBA00022683"/>
    </source>
</evidence>
<dbReference type="Gene3D" id="3.40.930.10">
    <property type="entry name" value="Mannitol-specific EII, Chain A"/>
    <property type="match status" value="1"/>
</dbReference>
<accession>A0A1Y3XW74</accession>
<dbReference type="OrthoDB" id="1634238at2"/>
<dbReference type="GO" id="GO:0009401">
    <property type="term" value="P:phosphoenolpyruvate-dependent sugar phosphotransferase system"/>
    <property type="evidence" value="ECO:0007669"/>
    <property type="project" value="UniProtKB-KW"/>
</dbReference>
<dbReference type="RefSeq" id="WP_094335522.1">
    <property type="nucleotide sequence ID" value="NZ_NFIE01000011.1"/>
</dbReference>
<keyword evidence="5" id="KW-0598">Phosphotransferase system</keyword>
<dbReference type="EMBL" id="NFIE01000011">
    <property type="protein sequence ID" value="OUN88548.1"/>
    <property type="molecule type" value="Genomic_DNA"/>
</dbReference>
<protein>
    <recommendedName>
        <fullName evidence="7">PTS EIIA type-2 domain-containing protein</fullName>
    </recommendedName>
</protein>
<proteinExistence type="predicted"/>
<dbReference type="InterPro" id="IPR051351">
    <property type="entry name" value="Ascorbate-PTS_EIIA_comp"/>
</dbReference>
<organism evidence="8 9">
    <name type="scientific">[Collinsella] massiliensis</name>
    <dbReference type="NCBI Taxonomy" id="1232426"/>
    <lineage>
        <taxon>Bacteria</taxon>
        <taxon>Bacillati</taxon>
        <taxon>Actinomycetota</taxon>
        <taxon>Coriobacteriia</taxon>
        <taxon>Coriobacteriales</taxon>
        <taxon>Coriobacteriaceae</taxon>
        <taxon>Enorma</taxon>
    </lineage>
</organism>
<evidence type="ECO:0000256" key="4">
    <source>
        <dbReference type="ARBA" id="ARBA00022679"/>
    </source>
</evidence>
<evidence type="ECO:0000256" key="1">
    <source>
        <dbReference type="ARBA" id="ARBA00004496"/>
    </source>
</evidence>
<dbReference type="PANTHER" id="PTHR36203:SF5">
    <property type="entry name" value="PTS SYSTEM, EIIA COMPONENT"/>
    <property type="match status" value="1"/>
</dbReference>
<dbReference type="Pfam" id="PF00359">
    <property type="entry name" value="PTS_EIIA_2"/>
    <property type="match status" value="1"/>
</dbReference>
<keyword evidence="4" id="KW-0808">Transferase</keyword>
<evidence type="ECO:0000259" key="7">
    <source>
        <dbReference type="PROSITE" id="PS51094"/>
    </source>
</evidence>
<dbReference type="PROSITE" id="PS51094">
    <property type="entry name" value="PTS_EIIA_TYPE_2"/>
    <property type="match status" value="1"/>
</dbReference>
<dbReference type="PANTHER" id="PTHR36203">
    <property type="entry name" value="ASCORBATE-SPECIFIC PTS SYSTEM EIIA COMPONENT"/>
    <property type="match status" value="1"/>
</dbReference>
<dbReference type="AlphaFoldDB" id="A0A1Y3XW74"/>
<dbReference type="InterPro" id="IPR002178">
    <property type="entry name" value="PTS_EIIA_type-2_dom"/>
</dbReference>
<evidence type="ECO:0000313" key="9">
    <source>
        <dbReference type="Proteomes" id="UP000195781"/>
    </source>
</evidence>
<dbReference type="SUPFAM" id="SSF55804">
    <property type="entry name" value="Phoshotransferase/anion transport protein"/>
    <property type="match status" value="1"/>
</dbReference>
<dbReference type="Proteomes" id="UP000195781">
    <property type="component" value="Unassembled WGS sequence"/>
</dbReference>
<keyword evidence="2" id="KW-0813">Transport</keyword>
<keyword evidence="9" id="KW-1185">Reference proteome</keyword>
<keyword evidence="6" id="KW-0418">Kinase</keyword>
<dbReference type="GO" id="GO:0016301">
    <property type="term" value="F:kinase activity"/>
    <property type="evidence" value="ECO:0007669"/>
    <property type="project" value="UniProtKB-KW"/>
</dbReference>
<comment type="subcellular location">
    <subcellularLocation>
        <location evidence="1">Cytoplasm</location>
    </subcellularLocation>
</comment>
<sequence>MNSAKQPIHKLLTPKAVALGANARDAEEAIHLAGELLVASGNAEEAYVEAMVDAYHSLGPYMVIAPGLAMPHARPSGFVAHPCISLLTLANPVAFGHPTNDPVSVVIALGGTTNEGHLELLQALSSIFVIPDLVRRLHDAQSYEDVLEILKEGE</sequence>
<keyword evidence="3" id="KW-0963">Cytoplasm</keyword>
<feature type="domain" description="PTS EIIA type-2" evidence="7">
    <location>
        <begin position="10"/>
        <end position="153"/>
    </location>
</feature>
<reference evidence="9" key="1">
    <citation type="submission" date="2017-04" db="EMBL/GenBank/DDBJ databases">
        <title>Function of individual gut microbiota members based on whole genome sequencing of pure cultures obtained from chicken caecum.</title>
        <authorList>
            <person name="Medvecky M."/>
            <person name="Cejkova D."/>
            <person name="Polansky O."/>
            <person name="Karasova D."/>
            <person name="Kubasova T."/>
            <person name="Cizek A."/>
            <person name="Rychlik I."/>
        </authorList>
    </citation>
    <scope>NUCLEOTIDE SEQUENCE [LARGE SCALE GENOMIC DNA]</scope>
    <source>
        <strain evidence="9">An5</strain>
    </source>
</reference>
<name>A0A1Y3XW74_9ACTN</name>
<comment type="caution">
    <text evidence="8">The sequence shown here is derived from an EMBL/GenBank/DDBJ whole genome shotgun (WGS) entry which is preliminary data.</text>
</comment>